<keyword evidence="3 9" id="KW-0436">Ligase</keyword>
<dbReference type="GO" id="GO:0006426">
    <property type="term" value="P:glycyl-tRNA aminoacylation"/>
    <property type="evidence" value="ECO:0007669"/>
    <property type="project" value="InterPro"/>
</dbReference>
<dbReference type="SUPFAM" id="SSF52954">
    <property type="entry name" value="Class II aaRS ABD-related"/>
    <property type="match status" value="1"/>
</dbReference>
<gene>
    <name evidence="9" type="ORF">COU82_01575</name>
</gene>
<dbReference type="PANTHER" id="PTHR10745:SF8">
    <property type="entry name" value="DNA POLYMERASE SUBUNIT GAMMA-2, MITOCHONDRIAL"/>
    <property type="match status" value="1"/>
</dbReference>
<dbReference type="Pfam" id="PF03129">
    <property type="entry name" value="HGTP_anticodon"/>
    <property type="match status" value="1"/>
</dbReference>
<dbReference type="Proteomes" id="UP000231648">
    <property type="component" value="Unassembled WGS sequence"/>
</dbReference>
<dbReference type="NCBIfam" id="NF003211">
    <property type="entry name" value="PRK04173.1"/>
    <property type="match status" value="1"/>
</dbReference>
<evidence type="ECO:0000256" key="3">
    <source>
        <dbReference type="ARBA" id="ARBA00022598"/>
    </source>
</evidence>
<dbReference type="Gene3D" id="3.40.50.800">
    <property type="entry name" value="Anticodon-binding domain"/>
    <property type="match status" value="1"/>
</dbReference>
<evidence type="ECO:0000256" key="4">
    <source>
        <dbReference type="ARBA" id="ARBA00022741"/>
    </source>
</evidence>
<evidence type="ECO:0000256" key="1">
    <source>
        <dbReference type="ARBA" id="ARBA00008226"/>
    </source>
</evidence>
<dbReference type="InterPro" id="IPR045864">
    <property type="entry name" value="aa-tRNA-synth_II/BPL/LPL"/>
</dbReference>
<evidence type="ECO:0000256" key="7">
    <source>
        <dbReference type="ARBA" id="ARBA00023146"/>
    </source>
</evidence>
<reference evidence="10" key="1">
    <citation type="submission" date="2017-09" db="EMBL/GenBank/DDBJ databases">
        <title>Depth-based differentiation of microbial function through sediment-hosted aquifers and enrichment of novel symbionts in the deep terrestrial subsurface.</title>
        <authorList>
            <person name="Probst A.J."/>
            <person name="Ladd B."/>
            <person name="Jarett J.K."/>
            <person name="Geller-Mcgrath D.E."/>
            <person name="Sieber C.M.K."/>
            <person name="Emerson J.B."/>
            <person name="Anantharaman K."/>
            <person name="Thomas B.C."/>
            <person name="Malmstrom R."/>
            <person name="Stieglmeier M."/>
            <person name="Klingl A."/>
            <person name="Woyke T."/>
            <person name="Ryan C.M."/>
            <person name="Banfield J.F."/>
        </authorList>
    </citation>
    <scope>NUCLEOTIDE SEQUENCE [LARGE SCALE GENOMIC DNA]</scope>
</reference>
<dbReference type="GO" id="GO:0005737">
    <property type="term" value="C:cytoplasm"/>
    <property type="evidence" value="ECO:0007669"/>
    <property type="project" value="InterPro"/>
</dbReference>
<keyword evidence="5" id="KW-0067">ATP-binding</keyword>
<organism evidence="9 10">
    <name type="scientific">Candidatus Portnoybacteria bacterium CG10_big_fil_rev_8_21_14_0_10_38_18</name>
    <dbReference type="NCBI Taxonomy" id="1974813"/>
    <lineage>
        <taxon>Bacteria</taxon>
        <taxon>Candidatus Portnoyibacteriota</taxon>
    </lineage>
</organism>
<dbReference type="InterPro" id="IPR002315">
    <property type="entry name" value="tRNA-synt_gly"/>
</dbReference>
<evidence type="ECO:0000256" key="2">
    <source>
        <dbReference type="ARBA" id="ARBA00012829"/>
    </source>
</evidence>
<dbReference type="SUPFAM" id="SSF55681">
    <property type="entry name" value="Class II aaRS and biotin synthetases"/>
    <property type="match status" value="1"/>
</dbReference>
<dbReference type="Gene3D" id="3.30.930.10">
    <property type="entry name" value="Bira Bifunctional Protein, Domain 2"/>
    <property type="match status" value="1"/>
</dbReference>
<evidence type="ECO:0000313" key="10">
    <source>
        <dbReference type="Proteomes" id="UP000231648"/>
    </source>
</evidence>
<accession>A0A2M8KC82</accession>
<protein>
    <recommendedName>
        <fullName evidence="2">glycine--tRNA ligase</fullName>
        <ecNumber evidence="2">6.1.1.14</ecNumber>
    </recommendedName>
</protein>
<dbReference type="PANTHER" id="PTHR10745">
    <property type="entry name" value="GLYCYL-TRNA SYNTHETASE/DNA POLYMERASE SUBUNIT GAMMA-2"/>
    <property type="match status" value="1"/>
</dbReference>
<evidence type="ECO:0000256" key="5">
    <source>
        <dbReference type="ARBA" id="ARBA00022840"/>
    </source>
</evidence>
<dbReference type="CDD" id="cd00774">
    <property type="entry name" value="GlyRS-like_core"/>
    <property type="match status" value="1"/>
</dbReference>
<dbReference type="GO" id="GO:0005524">
    <property type="term" value="F:ATP binding"/>
    <property type="evidence" value="ECO:0007669"/>
    <property type="project" value="UniProtKB-KW"/>
</dbReference>
<dbReference type="Pfam" id="PF00587">
    <property type="entry name" value="tRNA-synt_2b"/>
    <property type="match status" value="1"/>
</dbReference>
<dbReference type="PROSITE" id="PS50862">
    <property type="entry name" value="AA_TRNA_LIGASE_II"/>
    <property type="match status" value="1"/>
</dbReference>
<sequence>MEDLMSKIVSLCKRRGFIYPGSDIYGGLANTFDFGPLGVELANNIKKSWWKRFVQDRDDMYGLDGGILMNPKIWEASGHTQGFIDVLVECKKCHYRFRQDEIGNSKSKTLISKCPKCGNDQLTEPKKFVPMFKTFIGPVENSSSMAYLRPETAQAIFVNFKNIIDSFHPEIPFGIAQMGKAFRNEITLGNFIFRKLEFEQMEIEYFIKEKDWEKYFEYWKKQMEEWFLGLGIKKKNIRWREHGKDELSHYSKHTEDLEYNFPFGGFKELYGLAYRTDYDLKNHSEKSGKDLRYTDLETNEKFYPHVIEPSFGLERTMLAIFSEAYYEEEVRGEKRVVLRLKPELAPIKVAVFPLLANKPELIKKARKVYELLKPNFAATWDDRGNIGKRYYAQDEAGTVASVTCDFQTLEDNTATLRDRDSMKQIRVKIADLVEKIQKILQGEKFLNLGKIVK</sequence>
<feature type="domain" description="Aminoacyl-transfer RNA synthetases class-II family profile" evidence="8">
    <location>
        <begin position="3"/>
        <end position="342"/>
    </location>
</feature>
<dbReference type="NCBIfam" id="TIGR00389">
    <property type="entry name" value="glyS_dimeric"/>
    <property type="match status" value="1"/>
</dbReference>
<dbReference type="AlphaFoldDB" id="A0A2M8KC82"/>
<dbReference type="PRINTS" id="PR01043">
    <property type="entry name" value="TRNASYNTHGLY"/>
</dbReference>
<dbReference type="InterPro" id="IPR033731">
    <property type="entry name" value="GlyRS-like_core"/>
</dbReference>
<evidence type="ECO:0000256" key="6">
    <source>
        <dbReference type="ARBA" id="ARBA00022917"/>
    </source>
</evidence>
<keyword evidence="7" id="KW-0030">Aminoacyl-tRNA synthetase</keyword>
<keyword evidence="6" id="KW-0648">Protein biosynthesis</keyword>
<dbReference type="EC" id="6.1.1.14" evidence="2"/>
<dbReference type="InterPro" id="IPR004154">
    <property type="entry name" value="Anticodon-bd"/>
</dbReference>
<proteinExistence type="inferred from homology"/>
<dbReference type="GO" id="GO:0004820">
    <property type="term" value="F:glycine-tRNA ligase activity"/>
    <property type="evidence" value="ECO:0007669"/>
    <property type="project" value="UniProtKB-EC"/>
</dbReference>
<comment type="caution">
    <text evidence="9">The sequence shown here is derived from an EMBL/GenBank/DDBJ whole genome shotgun (WGS) entry which is preliminary data.</text>
</comment>
<comment type="similarity">
    <text evidence="1">Belongs to the class-II aminoacyl-tRNA synthetase family.</text>
</comment>
<keyword evidence="4" id="KW-0547">Nucleotide-binding</keyword>
<dbReference type="EMBL" id="PFDX01000015">
    <property type="protein sequence ID" value="PJE57528.1"/>
    <property type="molecule type" value="Genomic_DNA"/>
</dbReference>
<dbReference type="InterPro" id="IPR027031">
    <property type="entry name" value="Gly-tRNA_synthase/POLG2"/>
</dbReference>
<name>A0A2M8KC82_9BACT</name>
<evidence type="ECO:0000313" key="9">
    <source>
        <dbReference type="EMBL" id="PJE57528.1"/>
    </source>
</evidence>
<dbReference type="InterPro" id="IPR036621">
    <property type="entry name" value="Anticodon-bd_dom_sf"/>
</dbReference>
<dbReference type="InterPro" id="IPR002314">
    <property type="entry name" value="aa-tRNA-synt_IIb"/>
</dbReference>
<dbReference type="CDD" id="cd00858">
    <property type="entry name" value="GlyRS_anticodon"/>
    <property type="match status" value="1"/>
</dbReference>
<dbReference type="InterPro" id="IPR006195">
    <property type="entry name" value="aa-tRNA-synth_II"/>
</dbReference>
<evidence type="ECO:0000259" key="8">
    <source>
        <dbReference type="PROSITE" id="PS50862"/>
    </source>
</evidence>